<dbReference type="GO" id="GO:0061630">
    <property type="term" value="F:ubiquitin protein ligase activity"/>
    <property type="evidence" value="ECO:0007669"/>
    <property type="project" value="TreeGrafter"/>
</dbReference>
<reference evidence="1 2" key="1">
    <citation type="journal article" date="2020" name="Nat. Food">
        <title>A phased Vanilla planifolia genome enables genetic improvement of flavour and production.</title>
        <authorList>
            <person name="Hasing T."/>
            <person name="Tang H."/>
            <person name="Brym M."/>
            <person name="Khazi F."/>
            <person name="Huang T."/>
            <person name="Chambers A.H."/>
        </authorList>
    </citation>
    <scope>NUCLEOTIDE SEQUENCE [LARGE SCALE GENOMIC DNA]</scope>
    <source>
        <tissue evidence="1">Leaf</tissue>
    </source>
</reference>
<dbReference type="GO" id="GO:0000209">
    <property type="term" value="P:protein polyubiquitination"/>
    <property type="evidence" value="ECO:0007669"/>
    <property type="project" value="TreeGrafter"/>
</dbReference>
<accession>A0A835R0M9</accession>
<comment type="caution">
    <text evidence="1">The sequence shown here is derived from an EMBL/GenBank/DDBJ whole genome shotgun (WGS) entry which is preliminary data.</text>
</comment>
<dbReference type="EMBL" id="JADCNM010000005">
    <property type="protein sequence ID" value="KAG0483245.1"/>
    <property type="molecule type" value="Genomic_DNA"/>
</dbReference>
<dbReference type="GO" id="GO:0031624">
    <property type="term" value="F:ubiquitin conjugating enzyme binding"/>
    <property type="evidence" value="ECO:0007669"/>
    <property type="project" value="TreeGrafter"/>
</dbReference>
<dbReference type="PANTHER" id="PTHR31531:SF2">
    <property type="entry name" value="E3 UBIQUITIN-PROTEIN LIGASE E3D"/>
    <property type="match status" value="1"/>
</dbReference>
<gene>
    <name evidence="1" type="ORF">HPP92_011329</name>
</gene>
<sequence length="554" mass="61890">MNSSPENGCSDRRWRFTWEALAHIPILRLYLFRPDVSDLSVVCRGMKSSLRLDESILIVSWRLDEGDGKNREVFLRVPVPRVLIDPECSINVNVMCDHIEAKLFLVLPVDHPVTEGLSRLLGADSDQRVPLLLGSDIENLSSEGVNFFCKSCSTKLTRKPVRYFMEMPSMNWREVADNWFGACCCSFGGSSEKLVSKYFDNVGSTEEICMLDKASIVVHKHLLEGYSFQAYCGKNLSGDNLGRTPLDPGVESSKMNDSIYMCCESVSRGEFTVSAADNVDSPSMVHGDQLIMQNGYHRTQVLESMNEMTSKNDFPCCNTGKTHNASLADGRSESEDSNTPYITLQSRKAYGNGFMIISSNHSSNVNWVEFSCKHCSSPLGSYPSAQNLLFPADGGIRLFKCYISTSLAIGGSNDAFKMHTLERIVANLLLEGSQDELSFRNIIIDLRTKSPRLQIVLLNSNAWCFSGHCVEGALTIEHSAICMRPVVKFLFSDFSASTEAFSKIEEWSARIHTEEVYMMTREIEELTTLLKSSIAKLPRSCSSFQGMSLSFLER</sequence>
<proteinExistence type="predicted"/>
<dbReference type="Pfam" id="PF09814">
    <property type="entry name" value="HECT_2"/>
    <property type="match status" value="2"/>
</dbReference>
<evidence type="ECO:0000313" key="1">
    <source>
        <dbReference type="EMBL" id="KAG0483245.1"/>
    </source>
</evidence>
<dbReference type="AlphaFoldDB" id="A0A835R0M9"/>
<organism evidence="1 2">
    <name type="scientific">Vanilla planifolia</name>
    <name type="common">Vanilla</name>
    <dbReference type="NCBI Taxonomy" id="51239"/>
    <lineage>
        <taxon>Eukaryota</taxon>
        <taxon>Viridiplantae</taxon>
        <taxon>Streptophyta</taxon>
        <taxon>Embryophyta</taxon>
        <taxon>Tracheophyta</taxon>
        <taxon>Spermatophyta</taxon>
        <taxon>Magnoliopsida</taxon>
        <taxon>Liliopsida</taxon>
        <taxon>Asparagales</taxon>
        <taxon>Orchidaceae</taxon>
        <taxon>Vanilloideae</taxon>
        <taxon>Vanilleae</taxon>
        <taxon>Vanilla</taxon>
    </lineage>
</organism>
<dbReference type="GO" id="GO:0005829">
    <property type="term" value="C:cytosol"/>
    <property type="evidence" value="ECO:0007669"/>
    <property type="project" value="TreeGrafter"/>
</dbReference>
<evidence type="ECO:0008006" key="3">
    <source>
        <dbReference type="Google" id="ProtNLM"/>
    </source>
</evidence>
<dbReference type="GO" id="GO:0030332">
    <property type="term" value="F:cyclin binding"/>
    <property type="evidence" value="ECO:0007669"/>
    <property type="project" value="TreeGrafter"/>
</dbReference>
<dbReference type="InterPro" id="IPR019193">
    <property type="entry name" value="UBQ-conj_enz_E2-bd_prot"/>
</dbReference>
<name>A0A835R0M9_VANPL</name>
<dbReference type="GO" id="GO:0000151">
    <property type="term" value="C:ubiquitin ligase complex"/>
    <property type="evidence" value="ECO:0007669"/>
    <property type="project" value="TreeGrafter"/>
</dbReference>
<dbReference type="GO" id="GO:0005634">
    <property type="term" value="C:nucleus"/>
    <property type="evidence" value="ECO:0007669"/>
    <property type="project" value="TreeGrafter"/>
</dbReference>
<dbReference type="GO" id="GO:0051865">
    <property type="term" value="P:protein autoubiquitination"/>
    <property type="evidence" value="ECO:0007669"/>
    <property type="project" value="TreeGrafter"/>
</dbReference>
<evidence type="ECO:0000313" key="2">
    <source>
        <dbReference type="Proteomes" id="UP000639772"/>
    </source>
</evidence>
<dbReference type="GO" id="GO:0006513">
    <property type="term" value="P:protein monoubiquitination"/>
    <property type="evidence" value="ECO:0007669"/>
    <property type="project" value="TreeGrafter"/>
</dbReference>
<dbReference type="Proteomes" id="UP000639772">
    <property type="component" value="Unassembled WGS sequence"/>
</dbReference>
<dbReference type="GO" id="GO:0043161">
    <property type="term" value="P:proteasome-mediated ubiquitin-dependent protein catabolic process"/>
    <property type="evidence" value="ECO:0007669"/>
    <property type="project" value="TreeGrafter"/>
</dbReference>
<dbReference type="OrthoDB" id="781818at2759"/>
<dbReference type="PANTHER" id="PTHR31531">
    <property type="entry name" value="E3 UBIQUITIN-PROTEIN LIGASE E3D FAMILY MEMBER"/>
    <property type="match status" value="1"/>
</dbReference>
<protein>
    <recommendedName>
        <fullName evidence="3">Ubiquitin-conjugating enzyme E2C-binding protein</fullName>
    </recommendedName>
</protein>